<keyword evidence="1" id="KW-0732">Signal</keyword>
<dbReference type="Proteomes" id="UP000193785">
    <property type="component" value="Unassembled WGS sequence"/>
</dbReference>
<dbReference type="CDD" id="cd01139">
    <property type="entry name" value="TroA_f"/>
    <property type="match status" value="1"/>
</dbReference>
<dbReference type="EMBL" id="MLJJ01000005">
    <property type="protein sequence ID" value="ORN02313.1"/>
    <property type="molecule type" value="Genomic_DNA"/>
</dbReference>
<organism evidence="3 4">
    <name type="scientific">Pantoea septica</name>
    <dbReference type="NCBI Taxonomy" id="472695"/>
    <lineage>
        <taxon>Bacteria</taxon>
        <taxon>Pseudomonadati</taxon>
        <taxon>Pseudomonadota</taxon>
        <taxon>Gammaproteobacteria</taxon>
        <taxon>Enterobacterales</taxon>
        <taxon>Erwiniaceae</taxon>
        <taxon>Pantoea</taxon>
    </lineage>
</organism>
<dbReference type="PANTHER" id="PTHR30535:SF34">
    <property type="entry name" value="MOLYBDATE-BINDING PROTEIN MOLA"/>
    <property type="match status" value="1"/>
</dbReference>
<name>A0ABX3UVH2_9GAMM</name>
<keyword evidence="4" id="KW-1185">Reference proteome</keyword>
<proteinExistence type="predicted"/>
<dbReference type="RefSeq" id="WP_084882246.1">
    <property type="nucleotide sequence ID" value="NZ_MLJJ01000005.1"/>
</dbReference>
<protein>
    <recommendedName>
        <fullName evidence="2">Fe/B12 periplasmic-binding domain-containing protein</fullName>
    </recommendedName>
</protein>
<feature type="domain" description="Fe/B12 periplasmic-binding" evidence="2">
    <location>
        <begin position="38"/>
        <end position="338"/>
    </location>
</feature>
<dbReference type="SUPFAM" id="SSF53807">
    <property type="entry name" value="Helical backbone' metal receptor"/>
    <property type="match status" value="1"/>
</dbReference>
<dbReference type="InterPro" id="IPR002491">
    <property type="entry name" value="ABC_transptr_periplasmic_BD"/>
</dbReference>
<accession>A0ABX3UVH2</accession>
<evidence type="ECO:0000259" key="2">
    <source>
        <dbReference type="PROSITE" id="PS50983"/>
    </source>
</evidence>
<reference evidence="3 4" key="1">
    <citation type="journal article" date="2017" name="Antonie Van Leeuwenhoek">
        <title>Phylogenomic resolution of the bacterial genus Pantoea and its relationship with Erwinia and Tatumella.</title>
        <authorList>
            <person name="Palmer M."/>
            <person name="Steenkamp E.T."/>
            <person name="Coetzee M.P."/>
            <person name="Chan W.Y."/>
            <person name="van Zyl E."/>
            <person name="De Maayer P."/>
            <person name="Coutinho T.A."/>
            <person name="Blom J."/>
            <person name="Smits T.H."/>
            <person name="Duffy B."/>
            <person name="Venter S.N."/>
        </authorList>
    </citation>
    <scope>NUCLEOTIDE SEQUENCE [LARGE SCALE GENOMIC DNA]</scope>
    <source>
        <strain evidence="3 4">LMG 5345</strain>
    </source>
</reference>
<evidence type="ECO:0000313" key="3">
    <source>
        <dbReference type="EMBL" id="ORN02313.1"/>
    </source>
</evidence>
<feature type="chain" id="PRO_5045815077" description="Fe/B12 periplasmic-binding domain-containing protein" evidence="1">
    <location>
        <begin position="20"/>
        <end position="366"/>
    </location>
</feature>
<dbReference type="Gene3D" id="3.40.50.1980">
    <property type="entry name" value="Nitrogenase molybdenum iron protein domain"/>
    <property type="match status" value="2"/>
</dbReference>
<feature type="signal peptide" evidence="1">
    <location>
        <begin position="1"/>
        <end position="19"/>
    </location>
</feature>
<evidence type="ECO:0000313" key="4">
    <source>
        <dbReference type="Proteomes" id="UP000193785"/>
    </source>
</evidence>
<dbReference type="PANTHER" id="PTHR30535">
    <property type="entry name" value="VITAMIN B12-BINDING PROTEIN"/>
    <property type="match status" value="1"/>
</dbReference>
<comment type="caution">
    <text evidence="3">The sequence shown here is derived from an EMBL/GenBank/DDBJ whole genome shotgun (WGS) entry which is preliminary data.</text>
</comment>
<evidence type="ECO:0000256" key="1">
    <source>
        <dbReference type="SAM" id="SignalP"/>
    </source>
</evidence>
<gene>
    <name evidence="3" type="ORF">HA46_03935</name>
</gene>
<dbReference type="InterPro" id="IPR050902">
    <property type="entry name" value="ABC_Transporter_SBP"/>
</dbReference>
<dbReference type="Pfam" id="PF01497">
    <property type="entry name" value="Peripla_BP_2"/>
    <property type="match status" value="1"/>
</dbReference>
<sequence>MRSLFSLLLLLLCSGACLAKSIVDITGQRVTLPDRPQRIILGESRMLYTLALIVPGNPAARVAGWPADMAKYDPQSWRQFTTAFPAIKAVPQLGTGALRDLNPEQVIRLKPDLIILPRLAKSGAEEAHFRQLMQQVNIPVIYVDLRVDLLNNTVPSLKILGEVFDHPQRAQAFIDFYQQHMDKVRDRLAGYQGAKTRAMLHLHLGRRDTCCTTAVNGNLGQLLAFAGGDNIAADAVKGVFGEINPEQALAQPPQVYIATGMADADDDSTLQLGPEVGADRAAVSLQRLLAAQPVISQLEAVKNHRAYGLWHNFYLSPWHVVAVEFFAKALYPQLFADLDPHRTLEQLYQRFLPLNLSGTFWSQLPQ</sequence>
<dbReference type="PROSITE" id="PS50983">
    <property type="entry name" value="FE_B12_PBP"/>
    <property type="match status" value="1"/>
</dbReference>